<dbReference type="InterPro" id="IPR025405">
    <property type="entry name" value="DUF4131"/>
</dbReference>
<feature type="transmembrane region" description="Helical" evidence="6">
    <location>
        <begin position="299"/>
        <end position="319"/>
    </location>
</feature>
<evidence type="ECO:0000313" key="9">
    <source>
        <dbReference type="EMBL" id="MEK8090871.1"/>
    </source>
</evidence>
<dbReference type="InterPro" id="IPR052159">
    <property type="entry name" value="Competence_DNA_uptake"/>
</dbReference>
<feature type="transmembrane region" description="Helical" evidence="6">
    <location>
        <begin position="21"/>
        <end position="40"/>
    </location>
</feature>
<evidence type="ECO:0000259" key="7">
    <source>
        <dbReference type="Pfam" id="PF03772"/>
    </source>
</evidence>
<feature type="transmembrane region" description="Helical" evidence="6">
    <location>
        <begin position="266"/>
        <end position="287"/>
    </location>
</feature>
<dbReference type="PANTHER" id="PTHR30619">
    <property type="entry name" value="DNA INTERNALIZATION/COMPETENCE PROTEIN COMEC/REC2"/>
    <property type="match status" value="1"/>
</dbReference>
<evidence type="ECO:0000256" key="6">
    <source>
        <dbReference type="SAM" id="Phobius"/>
    </source>
</evidence>
<evidence type="ECO:0000256" key="5">
    <source>
        <dbReference type="ARBA" id="ARBA00023136"/>
    </source>
</evidence>
<keyword evidence="10" id="KW-1185">Reference proteome</keyword>
<evidence type="ECO:0000256" key="4">
    <source>
        <dbReference type="ARBA" id="ARBA00022989"/>
    </source>
</evidence>
<comment type="caution">
    <text evidence="9">The sequence shown here is derived from an EMBL/GenBank/DDBJ whole genome shotgun (WGS) entry which is preliminary data.</text>
</comment>
<dbReference type="InterPro" id="IPR004477">
    <property type="entry name" value="ComEC_N"/>
</dbReference>
<keyword evidence="2" id="KW-1003">Cell membrane</keyword>
<accession>A0ABU9DD40</accession>
<gene>
    <name evidence="9" type="ORF">WOB96_14020</name>
</gene>
<proteinExistence type="predicted"/>
<evidence type="ECO:0000313" key="10">
    <source>
        <dbReference type="Proteomes" id="UP001446205"/>
    </source>
</evidence>
<dbReference type="PANTHER" id="PTHR30619:SF1">
    <property type="entry name" value="RECOMBINATION PROTEIN 2"/>
    <property type="match status" value="1"/>
</dbReference>
<feature type="transmembrane region" description="Helical" evidence="6">
    <location>
        <begin position="430"/>
        <end position="455"/>
    </location>
</feature>
<feature type="transmembrane region" description="Helical" evidence="6">
    <location>
        <begin position="372"/>
        <end position="392"/>
    </location>
</feature>
<organism evidence="9 10">
    <name type="scientific">Thermithiobacillus plumbiphilus</name>
    <dbReference type="NCBI Taxonomy" id="1729899"/>
    <lineage>
        <taxon>Bacteria</taxon>
        <taxon>Pseudomonadati</taxon>
        <taxon>Pseudomonadota</taxon>
        <taxon>Acidithiobacillia</taxon>
        <taxon>Acidithiobacillales</taxon>
        <taxon>Thermithiobacillaceae</taxon>
        <taxon>Thermithiobacillus</taxon>
    </lineage>
</organism>
<feature type="domain" description="ComEC/Rec2-related protein" evidence="7">
    <location>
        <begin position="242"/>
        <end position="512"/>
    </location>
</feature>
<dbReference type="Pfam" id="PF13567">
    <property type="entry name" value="DUF4131"/>
    <property type="match status" value="1"/>
</dbReference>
<name>A0ABU9DD40_9PROT</name>
<sequence length="780" mass="84034">MVKSNSLAESRILANGCAGKLPALPGLVSASGLGLGALYFQPAVPAFWPPLVIAILAGILACWRWPLLWLLAAGCIAFSWGSFQAQQRADDILPAHLAGRGLDVEGVIVSLPRQLGSGSTIRLLPERVFRDGKALSWRGLVELRVGRFEDASELAYGQRWRMRVRLNRPMPPANPGGYDRAYHLFWEGVAATGTVVLAPQPLRLAGEGGSVVMHWIQMLRQRIIDASNVALPRDRAGLVQALTIGVQDQIPGPMWQGFVRSGTAHLMVISGSHITLVAGIVFFLIRWGWGVLPWLARRYPAQSAAAIGMLLTALFYGLMAGMGLATQRAVIMVWVLAGALLFQRELRPFHSLSLAALIVFILQPGAVAEPGFWLSFSVVLLIFLLLAGYGGIKGHWRKLISYQLMISLGMLPLLGALFASLPLFSPLANLFAIPVVEGLATPLALLGAMCSALGWEYPGRAFFYLSTLSLEPLLMLVHWIDQTPWATLAIARPSPGVLVAALLGLGVLLLPVAWPGRLFGIIGLIPLFLPPQPRIPADSAELAILDAGVDSAFVLSTRHHTLLMQALKYPDGGFYLNQRIVGPFLRSADLPSVDAAIVNFHHPQDRVQTNAYLGLVSNALWQARSAPSGIERSLSQRQCLGGESWEWDGVTFVFLDPLRTDPQAQSASCVLAVYGRGWQILLTGELDPAGATRLAHNFGANLKSDLFAMSVPDSAQGFENLIGTIDARHLVITGNRHAAAHVPALTASLDPGRSGALMFSLGEGGALRLANSGSAHYWFP</sequence>
<dbReference type="RefSeq" id="WP_341371926.1">
    <property type="nucleotide sequence ID" value="NZ_JBBPCO010000018.1"/>
</dbReference>
<keyword evidence="3 6" id="KW-0812">Transmembrane</keyword>
<keyword evidence="5 6" id="KW-0472">Membrane</keyword>
<dbReference type="Pfam" id="PF03772">
    <property type="entry name" value="Competence"/>
    <property type="match status" value="1"/>
</dbReference>
<evidence type="ECO:0000256" key="3">
    <source>
        <dbReference type="ARBA" id="ARBA00022692"/>
    </source>
</evidence>
<feature type="transmembrane region" description="Helical" evidence="6">
    <location>
        <begin position="500"/>
        <end position="529"/>
    </location>
</feature>
<feature type="transmembrane region" description="Helical" evidence="6">
    <location>
        <begin position="46"/>
        <end position="62"/>
    </location>
</feature>
<evidence type="ECO:0000256" key="1">
    <source>
        <dbReference type="ARBA" id="ARBA00004651"/>
    </source>
</evidence>
<reference evidence="9 10" key="1">
    <citation type="submission" date="2024-04" db="EMBL/GenBank/DDBJ databases">
        <authorList>
            <person name="Abashina T."/>
            <person name="Shaikin A."/>
        </authorList>
    </citation>
    <scope>NUCLEOTIDE SEQUENCE [LARGE SCALE GENOMIC DNA]</scope>
    <source>
        <strain evidence="9 10">AAFK</strain>
    </source>
</reference>
<keyword evidence="4 6" id="KW-1133">Transmembrane helix</keyword>
<dbReference type="Proteomes" id="UP001446205">
    <property type="component" value="Unassembled WGS sequence"/>
</dbReference>
<dbReference type="NCBIfam" id="TIGR00360">
    <property type="entry name" value="ComEC_N-term"/>
    <property type="match status" value="1"/>
</dbReference>
<evidence type="ECO:0000256" key="2">
    <source>
        <dbReference type="ARBA" id="ARBA00022475"/>
    </source>
</evidence>
<feature type="domain" description="DUF4131" evidence="8">
    <location>
        <begin position="46"/>
        <end position="195"/>
    </location>
</feature>
<comment type="subcellular location">
    <subcellularLocation>
        <location evidence="1">Cell membrane</location>
        <topology evidence="1">Multi-pass membrane protein</topology>
    </subcellularLocation>
</comment>
<dbReference type="EMBL" id="JBBPCO010000018">
    <property type="protein sequence ID" value="MEK8090871.1"/>
    <property type="molecule type" value="Genomic_DNA"/>
</dbReference>
<feature type="transmembrane region" description="Helical" evidence="6">
    <location>
        <begin position="404"/>
        <end position="424"/>
    </location>
</feature>
<protein>
    <submittedName>
        <fullName evidence="9">ComEC/Rec2 family competence protein</fullName>
    </submittedName>
</protein>
<feature type="transmembrane region" description="Helical" evidence="6">
    <location>
        <begin position="349"/>
        <end position="366"/>
    </location>
</feature>
<evidence type="ECO:0000259" key="8">
    <source>
        <dbReference type="Pfam" id="PF13567"/>
    </source>
</evidence>